<accession>A0A1Y1YPK8</accession>
<dbReference type="CDD" id="cd05233">
    <property type="entry name" value="SDR_c"/>
    <property type="match status" value="1"/>
</dbReference>
<dbReference type="Pfam" id="PF00106">
    <property type="entry name" value="adh_short"/>
    <property type="match status" value="1"/>
</dbReference>
<protein>
    <recommendedName>
        <fullName evidence="5">NAD(P)-binding protein</fullName>
    </recommendedName>
</protein>
<keyword evidence="2" id="KW-0560">Oxidoreductase</keyword>
<dbReference type="SUPFAM" id="SSF51735">
    <property type="entry name" value="NAD(P)-binding Rossmann-fold domains"/>
    <property type="match status" value="1"/>
</dbReference>
<evidence type="ECO:0000256" key="2">
    <source>
        <dbReference type="ARBA" id="ARBA00023002"/>
    </source>
</evidence>
<comment type="caution">
    <text evidence="3">The sequence shown here is derived from an EMBL/GenBank/DDBJ whole genome shotgun (WGS) entry which is preliminary data.</text>
</comment>
<evidence type="ECO:0008006" key="5">
    <source>
        <dbReference type="Google" id="ProtNLM"/>
    </source>
</evidence>
<dbReference type="EMBL" id="MCFA01000190">
    <property type="protein sequence ID" value="ORX99970.1"/>
    <property type="molecule type" value="Genomic_DNA"/>
</dbReference>
<dbReference type="STRING" id="1231657.A0A1Y1YPK8"/>
<dbReference type="GO" id="GO:0016491">
    <property type="term" value="F:oxidoreductase activity"/>
    <property type="evidence" value="ECO:0007669"/>
    <property type="project" value="UniProtKB-KW"/>
</dbReference>
<evidence type="ECO:0000313" key="4">
    <source>
        <dbReference type="Proteomes" id="UP000193144"/>
    </source>
</evidence>
<dbReference type="PRINTS" id="PR00081">
    <property type="entry name" value="GDHRDH"/>
</dbReference>
<dbReference type="PANTHER" id="PTHR42901:SF1">
    <property type="entry name" value="ALCOHOL DEHYDROGENASE"/>
    <property type="match status" value="1"/>
</dbReference>
<dbReference type="InterPro" id="IPR036291">
    <property type="entry name" value="NAD(P)-bd_dom_sf"/>
</dbReference>
<dbReference type="InterPro" id="IPR002347">
    <property type="entry name" value="SDR_fam"/>
</dbReference>
<sequence length="232" mass="25117">MSFFESIPRPTKTYHTTTYERIPKHHSFNGAGKTVLVTGGAAAVGYSISKAFASAGVARIAIISRSLEPQEKAKAELERSFPSTSVLLYQASILDNGRMSEILKEQTRTFGDFSTNVIEPFNLARGYVALPSPGAGRKTIIHISSAAGQMLAPLRSAYGPSKAAITQAVQHLALEHADEANIFSFHPGAFYTPSRAEIHAKDAMNESLSGRFLSAQWDVDELIALKGKFSQD</sequence>
<organism evidence="3 4">
    <name type="scientific">Clohesyomyces aquaticus</name>
    <dbReference type="NCBI Taxonomy" id="1231657"/>
    <lineage>
        <taxon>Eukaryota</taxon>
        <taxon>Fungi</taxon>
        <taxon>Dikarya</taxon>
        <taxon>Ascomycota</taxon>
        <taxon>Pezizomycotina</taxon>
        <taxon>Dothideomycetes</taxon>
        <taxon>Pleosporomycetidae</taxon>
        <taxon>Pleosporales</taxon>
        <taxon>Lindgomycetaceae</taxon>
        <taxon>Clohesyomyces</taxon>
    </lineage>
</organism>
<keyword evidence="4" id="KW-1185">Reference proteome</keyword>
<name>A0A1Y1YPK8_9PLEO</name>
<gene>
    <name evidence="3" type="ORF">BCR34DRAFT_638874</name>
</gene>
<dbReference type="OrthoDB" id="1933717at2759"/>
<dbReference type="PANTHER" id="PTHR42901">
    <property type="entry name" value="ALCOHOL DEHYDROGENASE"/>
    <property type="match status" value="1"/>
</dbReference>
<dbReference type="Proteomes" id="UP000193144">
    <property type="component" value="Unassembled WGS sequence"/>
</dbReference>
<dbReference type="Gene3D" id="3.40.50.720">
    <property type="entry name" value="NAD(P)-binding Rossmann-like Domain"/>
    <property type="match status" value="2"/>
</dbReference>
<reference evidence="3 4" key="1">
    <citation type="submission" date="2016-07" db="EMBL/GenBank/DDBJ databases">
        <title>Pervasive Adenine N6-methylation of Active Genes in Fungi.</title>
        <authorList>
            <consortium name="DOE Joint Genome Institute"/>
            <person name="Mondo S.J."/>
            <person name="Dannebaum R.O."/>
            <person name="Kuo R.C."/>
            <person name="Labutti K."/>
            <person name="Haridas S."/>
            <person name="Kuo A."/>
            <person name="Salamov A."/>
            <person name="Ahrendt S.R."/>
            <person name="Lipzen A."/>
            <person name="Sullivan W."/>
            <person name="Andreopoulos W.B."/>
            <person name="Clum A."/>
            <person name="Lindquist E."/>
            <person name="Daum C."/>
            <person name="Ramamoorthy G.K."/>
            <person name="Gryganskyi A."/>
            <person name="Culley D."/>
            <person name="Magnuson J.K."/>
            <person name="James T.Y."/>
            <person name="O'Malley M.A."/>
            <person name="Stajich J.E."/>
            <person name="Spatafora J.W."/>
            <person name="Visel A."/>
            <person name="Grigoriev I.V."/>
        </authorList>
    </citation>
    <scope>NUCLEOTIDE SEQUENCE [LARGE SCALE GENOMIC DNA]</scope>
    <source>
        <strain evidence="3 4">CBS 115471</strain>
    </source>
</reference>
<comment type="similarity">
    <text evidence="1">Belongs to the short-chain dehydrogenases/reductases (SDR) family.</text>
</comment>
<proteinExistence type="inferred from homology"/>
<dbReference type="AlphaFoldDB" id="A0A1Y1YPK8"/>
<evidence type="ECO:0000256" key="1">
    <source>
        <dbReference type="ARBA" id="ARBA00006484"/>
    </source>
</evidence>
<evidence type="ECO:0000313" key="3">
    <source>
        <dbReference type="EMBL" id="ORX99970.1"/>
    </source>
</evidence>